<protein>
    <submittedName>
        <fullName evidence="1">Uncharacterized protein</fullName>
    </submittedName>
</protein>
<gene>
    <name evidence="1" type="ORF">S06H3_51273</name>
</gene>
<evidence type="ECO:0000313" key="1">
    <source>
        <dbReference type="EMBL" id="GAI35023.1"/>
    </source>
</evidence>
<comment type="caution">
    <text evidence="1">The sequence shown here is derived from an EMBL/GenBank/DDBJ whole genome shotgun (WGS) entry which is preliminary data.</text>
</comment>
<accession>X1MUT7</accession>
<name>X1MUT7_9ZZZZ</name>
<feature type="non-terminal residue" evidence="1">
    <location>
        <position position="1"/>
    </location>
</feature>
<proteinExistence type="predicted"/>
<organism evidence="1">
    <name type="scientific">marine sediment metagenome</name>
    <dbReference type="NCBI Taxonomy" id="412755"/>
    <lineage>
        <taxon>unclassified sequences</taxon>
        <taxon>metagenomes</taxon>
        <taxon>ecological metagenomes</taxon>
    </lineage>
</organism>
<sequence length="190" mass="21054">SHNLFKVVIDEDGIDKSLLRPQISRTDGNHRLFFGAGDPEYDWPPLDVSTPFSLTVGLTPDEEAALFMDINDNLRAMNTSHLAHLQTRLTPSERLASEDAALWIASNLAKDPKSPFHGIVYLGGEKEKVQGLTRRVNLAALRTGAQMILKESVKLRAFSEVGSFDCKQFHNCSSLIIVRRLSPSAINRVA</sequence>
<dbReference type="EMBL" id="BARV01032526">
    <property type="protein sequence ID" value="GAI35023.1"/>
    <property type="molecule type" value="Genomic_DNA"/>
</dbReference>
<dbReference type="AlphaFoldDB" id="X1MUT7"/>
<reference evidence="1" key="1">
    <citation type="journal article" date="2014" name="Front. Microbiol.">
        <title>High frequency of phylogenetically diverse reductive dehalogenase-homologous genes in deep subseafloor sedimentary metagenomes.</title>
        <authorList>
            <person name="Kawai M."/>
            <person name="Futagami T."/>
            <person name="Toyoda A."/>
            <person name="Takaki Y."/>
            <person name="Nishi S."/>
            <person name="Hori S."/>
            <person name="Arai W."/>
            <person name="Tsubouchi T."/>
            <person name="Morono Y."/>
            <person name="Uchiyama I."/>
            <person name="Ito T."/>
            <person name="Fujiyama A."/>
            <person name="Inagaki F."/>
            <person name="Takami H."/>
        </authorList>
    </citation>
    <scope>NUCLEOTIDE SEQUENCE</scope>
    <source>
        <strain evidence="1">Expedition CK06-06</strain>
    </source>
</reference>